<comment type="cofactor">
    <cofactor evidence="11">
        <name>Mg(2+)</name>
        <dbReference type="ChEBI" id="CHEBI:18420"/>
    </cofactor>
    <cofactor evidence="11">
        <name>Mn(2+)</name>
        <dbReference type="ChEBI" id="CHEBI:29035"/>
    </cofactor>
    <text evidence="11">Magnesium. Can also use manganese.</text>
</comment>
<reference evidence="13" key="1">
    <citation type="journal article" date="2021" name="PeerJ">
        <title>Extensive microbial diversity within the chicken gut microbiome revealed by metagenomics and culture.</title>
        <authorList>
            <person name="Gilroy R."/>
            <person name="Ravi A."/>
            <person name="Getino M."/>
            <person name="Pursley I."/>
            <person name="Horton D.L."/>
            <person name="Alikhan N.F."/>
            <person name="Baker D."/>
            <person name="Gharbi K."/>
            <person name="Hall N."/>
            <person name="Watson M."/>
            <person name="Adriaenssens E.M."/>
            <person name="Foster-Nyarko E."/>
            <person name="Jarju S."/>
            <person name="Secka A."/>
            <person name="Antonio M."/>
            <person name="Oren A."/>
            <person name="Chaudhuri R.R."/>
            <person name="La Ragione R."/>
            <person name="Hildebrand F."/>
            <person name="Pallen M.J."/>
        </authorList>
    </citation>
    <scope>NUCLEOTIDE SEQUENCE</scope>
    <source>
        <strain evidence="13">CHK179-5677</strain>
    </source>
</reference>
<dbReference type="AlphaFoldDB" id="A0A921ML65"/>
<feature type="binding site" evidence="11">
    <location>
        <position position="185"/>
    </location>
    <ligand>
        <name>Mg(2+)</name>
        <dbReference type="ChEBI" id="CHEBI:18420"/>
    </ligand>
</feature>
<dbReference type="PANTHER" id="PTHR30040:SF2">
    <property type="entry name" value="FAD:PROTEIN FMN TRANSFERASE"/>
    <property type="match status" value="1"/>
</dbReference>
<dbReference type="EMBL" id="DYUC01000040">
    <property type="protein sequence ID" value="HJG86265.1"/>
    <property type="molecule type" value="Genomic_DNA"/>
</dbReference>
<comment type="function">
    <text evidence="12">Flavin transferase that catalyzes the transfer of the FMN moiety of FAD and its covalent binding to the hydroxyl group of a threonine residue in a target flavoprotein.</text>
</comment>
<name>A0A921ML65_9FIRM</name>
<keyword evidence="7 10" id="KW-0460">Magnesium</keyword>
<dbReference type="PIRSF" id="PIRSF006268">
    <property type="entry name" value="ApbE"/>
    <property type="match status" value="1"/>
</dbReference>
<feature type="chain" id="PRO_5039760872" description="FAD:protein FMN transferase" evidence="12">
    <location>
        <begin position="21"/>
        <end position="350"/>
    </location>
</feature>
<evidence type="ECO:0000256" key="4">
    <source>
        <dbReference type="ARBA" id="ARBA00022679"/>
    </source>
</evidence>
<dbReference type="GO" id="GO:0016740">
    <property type="term" value="F:transferase activity"/>
    <property type="evidence" value="ECO:0007669"/>
    <property type="project" value="UniProtKB-UniRule"/>
</dbReference>
<feature type="binding site" evidence="11">
    <location>
        <position position="303"/>
    </location>
    <ligand>
        <name>Mg(2+)</name>
        <dbReference type="ChEBI" id="CHEBI:18420"/>
    </ligand>
</feature>
<dbReference type="GO" id="GO:0005886">
    <property type="term" value="C:plasma membrane"/>
    <property type="evidence" value="ECO:0007669"/>
    <property type="project" value="UniProtKB-SubCell"/>
</dbReference>
<sequence>MKHRTIAAALAAALALGLLAACQPQSAGGSAAPTSSPAVEAGLPKQSRVGYFFDTVITIEAYTDDESVLDDAMAECQRYDDLLSKTTEGSDVWKINHANGERVAVSQDTRDIIEKALEYSELSDGRFDITIEPCVALWDFTGENMGVLPDEAALAEAASRVDYTKIDINDQGVQLPAGETIDLGAIAKGYITDRIRDFLVERGVTCGILNFGGNVLVIGSKPDGTDWNIGIQDPDSTTGESIAVVPVHDSAVVTSGIYERGFDLDGVRYHHILDTSTGWPVQNELAGITILAGDAFDADALSTTVFAMGLEEGTAFVERLEGVEAVFITRDEQVSWTSGLNDRLTLLNNG</sequence>
<comment type="caution">
    <text evidence="13">The sequence shown here is derived from an EMBL/GenBank/DDBJ whole genome shotgun (WGS) entry which is preliminary data.</text>
</comment>
<protein>
    <recommendedName>
        <fullName evidence="2 10">FAD:protein FMN transferase</fullName>
        <ecNumber evidence="1 10">2.7.1.180</ecNumber>
    </recommendedName>
    <alternativeName>
        <fullName evidence="8 10">Flavin transferase</fullName>
    </alternativeName>
</protein>
<evidence type="ECO:0000256" key="11">
    <source>
        <dbReference type="PIRSR" id="PIRSR006268-2"/>
    </source>
</evidence>
<evidence type="ECO:0000256" key="6">
    <source>
        <dbReference type="ARBA" id="ARBA00022827"/>
    </source>
</evidence>
<keyword evidence="3 10" id="KW-0285">Flavoprotein</keyword>
<evidence type="ECO:0000256" key="3">
    <source>
        <dbReference type="ARBA" id="ARBA00022630"/>
    </source>
</evidence>
<keyword evidence="6 10" id="KW-0274">FAD</keyword>
<dbReference type="RefSeq" id="WP_295368735.1">
    <property type="nucleotide sequence ID" value="NZ_DYUC01000040.1"/>
</dbReference>
<feature type="signal peptide" evidence="12">
    <location>
        <begin position="1"/>
        <end position="20"/>
    </location>
</feature>
<dbReference type="Gene3D" id="3.10.520.10">
    <property type="entry name" value="ApbE-like domains"/>
    <property type="match status" value="1"/>
</dbReference>
<evidence type="ECO:0000313" key="14">
    <source>
        <dbReference type="Proteomes" id="UP000760668"/>
    </source>
</evidence>
<evidence type="ECO:0000256" key="10">
    <source>
        <dbReference type="PIRNR" id="PIRNR006268"/>
    </source>
</evidence>
<reference evidence="13" key="2">
    <citation type="submission" date="2021-09" db="EMBL/GenBank/DDBJ databases">
        <authorList>
            <person name="Gilroy R."/>
        </authorList>
    </citation>
    <scope>NUCLEOTIDE SEQUENCE</scope>
    <source>
        <strain evidence="13">CHK179-5677</strain>
    </source>
</reference>
<gene>
    <name evidence="13" type="ORF">K8V01_04470</name>
</gene>
<dbReference type="Pfam" id="PF02424">
    <property type="entry name" value="ApbE"/>
    <property type="match status" value="1"/>
</dbReference>
<dbReference type="PANTHER" id="PTHR30040">
    <property type="entry name" value="THIAMINE BIOSYNTHESIS LIPOPROTEIN APBE"/>
    <property type="match status" value="1"/>
</dbReference>
<comment type="subcellular location">
    <subcellularLocation>
        <location evidence="12">Cell inner membrane</location>
        <topology evidence="12">Lipid-anchor</topology>
        <orientation evidence="12">Periplasmic side</orientation>
    </subcellularLocation>
</comment>
<keyword evidence="12" id="KW-1003">Cell membrane</keyword>
<keyword evidence="12" id="KW-0732">Signal</keyword>
<dbReference type="PROSITE" id="PS51257">
    <property type="entry name" value="PROKAR_LIPOPROTEIN"/>
    <property type="match status" value="1"/>
</dbReference>
<keyword evidence="4 10" id="KW-0808">Transferase</keyword>
<keyword evidence="12" id="KW-0472">Membrane</keyword>
<dbReference type="InterPro" id="IPR024932">
    <property type="entry name" value="ApbE"/>
</dbReference>
<dbReference type="SUPFAM" id="SSF143631">
    <property type="entry name" value="ApbE-like"/>
    <property type="match status" value="1"/>
</dbReference>
<dbReference type="EC" id="2.7.1.180" evidence="1 10"/>
<comment type="similarity">
    <text evidence="10 12">Belongs to the ApbE family.</text>
</comment>
<keyword evidence="12" id="KW-0449">Lipoprotein</keyword>
<evidence type="ECO:0000256" key="1">
    <source>
        <dbReference type="ARBA" id="ARBA00011955"/>
    </source>
</evidence>
<dbReference type="GO" id="GO:0046872">
    <property type="term" value="F:metal ion binding"/>
    <property type="evidence" value="ECO:0007669"/>
    <property type="project" value="UniProtKB-UniRule"/>
</dbReference>
<evidence type="ECO:0000256" key="8">
    <source>
        <dbReference type="ARBA" id="ARBA00031306"/>
    </source>
</evidence>
<feature type="binding site" evidence="11">
    <location>
        <position position="299"/>
    </location>
    <ligand>
        <name>Mg(2+)</name>
        <dbReference type="ChEBI" id="CHEBI:18420"/>
    </ligand>
</feature>
<evidence type="ECO:0000256" key="9">
    <source>
        <dbReference type="ARBA" id="ARBA00048540"/>
    </source>
</evidence>
<proteinExistence type="inferred from homology"/>
<evidence type="ECO:0000256" key="5">
    <source>
        <dbReference type="ARBA" id="ARBA00022723"/>
    </source>
</evidence>
<dbReference type="Proteomes" id="UP000760668">
    <property type="component" value="Unassembled WGS sequence"/>
</dbReference>
<evidence type="ECO:0000313" key="13">
    <source>
        <dbReference type="EMBL" id="HJG86265.1"/>
    </source>
</evidence>
<accession>A0A921ML65</accession>
<organism evidence="13 14">
    <name type="scientific">Pseudoflavonifractor capillosus</name>
    <dbReference type="NCBI Taxonomy" id="106588"/>
    <lineage>
        <taxon>Bacteria</taxon>
        <taxon>Bacillati</taxon>
        <taxon>Bacillota</taxon>
        <taxon>Clostridia</taxon>
        <taxon>Eubacteriales</taxon>
        <taxon>Oscillospiraceae</taxon>
        <taxon>Pseudoflavonifractor</taxon>
    </lineage>
</organism>
<evidence type="ECO:0000256" key="2">
    <source>
        <dbReference type="ARBA" id="ARBA00016337"/>
    </source>
</evidence>
<comment type="catalytic activity">
    <reaction evidence="9 10 12">
        <text>L-threonyl-[protein] + FAD = FMN-L-threonyl-[protein] + AMP + H(+)</text>
        <dbReference type="Rhea" id="RHEA:36847"/>
        <dbReference type="Rhea" id="RHEA-COMP:11060"/>
        <dbReference type="Rhea" id="RHEA-COMP:11061"/>
        <dbReference type="ChEBI" id="CHEBI:15378"/>
        <dbReference type="ChEBI" id="CHEBI:30013"/>
        <dbReference type="ChEBI" id="CHEBI:57692"/>
        <dbReference type="ChEBI" id="CHEBI:74257"/>
        <dbReference type="ChEBI" id="CHEBI:456215"/>
        <dbReference type="EC" id="2.7.1.180"/>
    </reaction>
</comment>
<keyword evidence="12" id="KW-0997">Cell inner membrane</keyword>
<evidence type="ECO:0000256" key="12">
    <source>
        <dbReference type="RuleBase" id="RU363002"/>
    </source>
</evidence>
<evidence type="ECO:0000256" key="7">
    <source>
        <dbReference type="ARBA" id="ARBA00022842"/>
    </source>
</evidence>
<dbReference type="InterPro" id="IPR003374">
    <property type="entry name" value="ApbE-like_sf"/>
</dbReference>
<keyword evidence="5 10" id="KW-0479">Metal-binding</keyword>